<comment type="caution">
    <text evidence="8">The sequence shown here is derived from an EMBL/GenBank/DDBJ whole genome shotgun (WGS) entry which is preliminary data.</text>
</comment>
<dbReference type="InterPro" id="IPR049326">
    <property type="entry name" value="Rhodopsin_dom_fungi"/>
</dbReference>
<accession>A0ABR4AND8</accession>
<proteinExistence type="inferred from homology"/>
<evidence type="ECO:0000313" key="9">
    <source>
        <dbReference type="Proteomes" id="UP001590950"/>
    </source>
</evidence>
<evidence type="ECO:0000259" key="7">
    <source>
        <dbReference type="Pfam" id="PF20684"/>
    </source>
</evidence>
<feature type="transmembrane region" description="Helical" evidence="6">
    <location>
        <begin position="72"/>
        <end position="90"/>
    </location>
</feature>
<evidence type="ECO:0000256" key="1">
    <source>
        <dbReference type="ARBA" id="ARBA00004141"/>
    </source>
</evidence>
<name>A0ABR4AND8_9LECA</name>
<protein>
    <recommendedName>
        <fullName evidence="7">Rhodopsin domain-containing protein</fullName>
    </recommendedName>
</protein>
<feature type="transmembrane region" description="Helical" evidence="6">
    <location>
        <begin position="194"/>
        <end position="218"/>
    </location>
</feature>
<keyword evidence="9" id="KW-1185">Reference proteome</keyword>
<feature type="transmembrane region" description="Helical" evidence="6">
    <location>
        <begin position="148"/>
        <end position="170"/>
    </location>
</feature>
<evidence type="ECO:0000256" key="4">
    <source>
        <dbReference type="ARBA" id="ARBA00023136"/>
    </source>
</evidence>
<dbReference type="PANTHER" id="PTHR33048:SF158">
    <property type="entry name" value="MEMBRANE PROTEIN PTH11-LIKE, PUTATIVE-RELATED"/>
    <property type="match status" value="1"/>
</dbReference>
<dbReference type="Pfam" id="PF20684">
    <property type="entry name" value="Fung_rhodopsin"/>
    <property type="match status" value="1"/>
</dbReference>
<evidence type="ECO:0000256" key="5">
    <source>
        <dbReference type="ARBA" id="ARBA00038359"/>
    </source>
</evidence>
<keyword evidence="2 6" id="KW-0812">Transmembrane</keyword>
<dbReference type="PANTHER" id="PTHR33048">
    <property type="entry name" value="PTH11-LIKE INTEGRAL MEMBRANE PROTEIN (AFU_ORTHOLOGUE AFUA_5G11245)"/>
    <property type="match status" value="1"/>
</dbReference>
<evidence type="ECO:0000313" key="8">
    <source>
        <dbReference type="EMBL" id="KAL2047262.1"/>
    </source>
</evidence>
<gene>
    <name evidence="8" type="ORF">N7G274_001281</name>
</gene>
<evidence type="ECO:0000256" key="2">
    <source>
        <dbReference type="ARBA" id="ARBA00022692"/>
    </source>
</evidence>
<evidence type="ECO:0000256" key="3">
    <source>
        <dbReference type="ARBA" id="ARBA00022989"/>
    </source>
</evidence>
<keyword evidence="3 6" id="KW-1133">Transmembrane helix</keyword>
<organism evidence="8 9">
    <name type="scientific">Stereocaulon virgatum</name>
    <dbReference type="NCBI Taxonomy" id="373712"/>
    <lineage>
        <taxon>Eukaryota</taxon>
        <taxon>Fungi</taxon>
        <taxon>Dikarya</taxon>
        <taxon>Ascomycota</taxon>
        <taxon>Pezizomycotina</taxon>
        <taxon>Lecanoromycetes</taxon>
        <taxon>OSLEUM clade</taxon>
        <taxon>Lecanoromycetidae</taxon>
        <taxon>Lecanorales</taxon>
        <taxon>Lecanorineae</taxon>
        <taxon>Stereocaulaceae</taxon>
        <taxon>Stereocaulon</taxon>
    </lineage>
</organism>
<feature type="transmembrane region" description="Helical" evidence="6">
    <location>
        <begin position="277"/>
        <end position="295"/>
    </location>
</feature>
<sequence length="418" mass="46292">MGVTLPPGVPLSQIPSAAPPPGLKPNFVNPVTLAGAMVAVSATTLALAIVLVSLRLYSTLRITRSASYDDGACVVALMFAASYVGLVISIKDNARHAWDLPLSALTDRYGEILFCEQIILALGNLFAKLSILLLLLRLFSPTKTFRYMVYFGIMWTTVIPLTSIIVASALCAPRKHESFGSFSLLDRCAQTKTWAVVQGVLNVCLDFYILYLPVPLVWKLQMEIRRKLGVMAIFMTGFIACLASILGLIYKVKLFEDSDILWNAERVMILNLLERNVTIMVACMPACASFSRFILGKVEIVSMIRSRLSYSGHRKRKTRFSQSRASTLVSNQESQSEDEQVIGKNYWKTKNVLSKGKDDLPPQITMNQHRSHVLQSGDFRVFDVGKDFGEETRAKGGAIELQESLGEKTSAMAPYDMV</sequence>
<dbReference type="InterPro" id="IPR052337">
    <property type="entry name" value="SAT4-like"/>
</dbReference>
<comment type="subcellular location">
    <subcellularLocation>
        <location evidence="1">Membrane</location>
        <topology evidence="1">Multi-pass membrane protein</topology>
    </subcellularLocation>
</comment>
<dbReference type="EMBL" id="JBEFKJ010000003">
    <property type="protein sequence ID" value="KAL2047262.1"/>
    <property type="molecule type" value="Genomic_DNA"/>
</dbReference>
<dbReference type="Proteomes" id="UP001590950">
    <property type="component" value="Unassembled WGS sequence"/>
</dbReference>
<feature type="domain" description="Rhodopsin" evidence="7">
    <location>
        <begin position="54"/>
        <end position="290"/>
    </location>
</feature>
<comment type="similarity">
    <text evidence="5">Belongs to the SAT4 family.</text>
</comment>
<feature type="transmembrane region" description="Helical" evidence="6">
    <location>
        <begin position="110"/>
        <end position="136"/>
    </location>
</feature>
<feature type="transmembrane region" description="Helical" evidence="6">
    <location>
        <begin position="31"/>
        <end position="52"/>
    </location>
</feature>
<evidence type="ECO:0000256" key="6">
    <source>
        <dbReference type="SAM" id="Phobius"/>
    </source>
</evidence>
<reference evidence="8 9" key="1">
    <citation type="submission" date="2024-09" db="EMBL/GenBank/DDBJ databases">
        <title>Rethinking Asexuality: The Enigmatic Case of Functional Sexual Genes in Lepraria (Stereocaulaceae).</title>
        <authorList>
            <person name="Doellman M."/>
            <person name="Sun Y."/>
            <person name="Barcenas-Pena A."/>
            <person name="Lumbsch H.T."/>
            <person name="Grewe F."/>
        </authorList>
    </citation>
    <scope>NUCLEOTIDE SEQUENCE [LARGE SCALE GENOMIC DNA]</scope>
    <source>
        <strain evidence="8 9">Mercado 3170</strain>
    </source>
</reference>
<feature type="transmembrane region" description="Helical" evidence="6">
    <location>
        <begin position="230"/>
        <end position="250"/>
    </location>
</feature>
<keyword evidence="4 6" id="KW-0472">Membrane</keyword>